<gene>
    <name evidence="2" type="ORF">GFC01_03340</name>
</gene>
<feature type="transmembrane region" description="Helical" evidence="1">
    <location>
        <begin position="12"/>
        <end position="31"/>
    </location>
</feature>
<reference evidence="2 3" key="1">
    <citation type="submission" date="2019-10" db="EMBL/GenBank/DDBJ databases">
        <title>Comparative genomics of sulfur disproportionating microorganisms.</title>
        <authorList>
            <person name="Ward L.M."/>
            <person name="Bertran E."/>
            <person name="Johnston D."/>
        </authorList>
    </citation>
    <scope>NUCLEOTIDE SEQUENCE [LARGE SCALE GENOMIC DNA]</scope>
    <source>
        <strain evidence="2 3">DSM 14055</strain>
    </source>
</reference>
<dbReference type="RefSeq" id="WP_152945240.1">
    <property type="nucleotide sequence ID" value="NZ_WHYR01000006.1"/>
</dbReference>
<evidence type="ECO:0000313" key="2">
    <source>
        <dbReference type="EMBL" id="MQL51311.1"/>
    </source>
</evidence>
<evidence type="ECO:0000313" key="3">
    <source>
        <dbReference type="Proteomes" id="UP000441717"/>
    </source>
</evidence>
<evidence type="ECO:0000256" key="1">
    <source>
        <dbReference type="SAM" id="Phobius"/>
    </source>
</evidence>
<feature type="transmembrane region" description="Helical" evidence="1">
    <location>
        <begin position="37"/>
        <end position="56"/>
    </location>
</feature>
<proteinExistence type="predicted"/>
<keyword evidence="1" id="KW-0472">Membrane</keyword>
<keyword evidence="1" id="KW-1133">Transmembrane helix</keyword>
<protein>
    <submittedName>
        <fullName evidence="2">Uncharacterized protein</fullName>
    </submittedName>
</protein>
<dbReference type="Proteomes" id="UP000441717">
    <property type="component" value="Unassembled WGS sequence"/>
</dbReference>
<keyword evidence="3" id="KW-1185">Reference proteome</keyword>
<accession>A0A6N7IMX7</accession>
<feature type="transmembrane region" description="Helical" evidence="1">
    <location>
        <begin position="76"/>
        <end position="97"/>
    </location>
</feature>
<organism evidence="2 3">
    <name type="scientific">Desulfofundulus thermobenzoicus</name>
    <dbReference type="NCBI Taxonomy" id="29376"/>
    <lineage>
        <taxon>Bacteria</taxon>
        <taxon>Bacillati</taxon>
        <taxon>Bacillota</taxon>
        <taxon>Clostridia</taxon>
        <taxon>Eubacteriales</taxon>
        <taxon>Peptococcaceae</taxon>
        <taxon>Desulfofundulus</taxon>
    </lineage>
</organism>
<dbReference type="AlphaFoldDB" id="A0A6N7IMX7"/>
<name>A0A6N7IMX7_9FIRM</name>
<keyword evidence="1" id="KW-0812">Transmembrane</keyword>
<dbReference type="EMBL" id="WHYR01000006">
    <property type="protein sequence ID" value="MQL51311.1"/>
    <property type="molecule type" value="Genomic_DNA"/>
</dbReference>
<dbReference type="OrthoDB" id="2624033at2"/>
<sequence length="107" mass="11961">MLMEQETIKILYIGVFIVMGISLVFVVGQWISTKKAAYVWLIGHLIVLSITIIRWVSFLSNANMQQSHMAAENNSLFIGSNAVLWAIGMFLLLIGIYKLDKTAKTGI</sequence>
<comment type="caution">
    <text evidence="2">The sequence shown here is derived from an EMBL/GenBank/DDBJ whole genome shotgun (WGS) entry which is preliminary data.</text>
</comment>